<feature type="transmembrane region" description="Helical" evidence="1">
    <location>
        <begin position="524"/>
        <end position="542"/>
    </location>
</feature>
<evidence type="ECO:0000313" key="3">
    <source>
        <dbReference type="Proteomes" id="UP000030643"/>
    </source>
</evidence>
<evidence type="ECO:0000256" key="1">
    <source>
        <dbReference type="SAM" id="Phobius"/>
    </source>
</evidence>
<proteinExistence type="predicted"/>
<dbReference type="Proteomes" id="UP000030643">
    <property type="component" value="Unassembled WGS sequence"/>
</dbReference>
<keyword evidence="1" id="KW-0472">Membrane</keyword>
<dbReference type="Pfam" id="PF19484">
    <property type="entry name" value="DUF6020"/>
    <property type="match status" value="1"/>
</dbReference>
<feature type="transmembrane region" description="Helical" evidence="1">
    <location>
        <begin position="226"/>
        <end position="247"/>
    </location>
</feature>
<dbReference type="STRING" id="1329250.WOSG25_080230"/>
<dbReference type="OrthoDB" id="2143989at2"/>
<feature type="transmembrane region" description="Helical" evidence="1">
    <location>
        <begin position="317"/>
        <end position="343"/>
    </location>
</feature>
<accession>A0A069D1F9</accession>
<protein>
    <recommendedName>
        <fullName evidence="4">Glycosyltransferase RgtA/B/C/D-like domain-containing protein</fullName>
    </recommendedName>
</protein>
<keyword evidence="1" id="KW-0812">Transmembrane</keyword>
<evidence type="ECO:0000313" key="2">
    <source>
        <dbReference type="EMBL" id="GAK31191.1"/>
    </source>
</evidence>
<feature type="transmembrane region" description="Helical" evidence="1">
    <location>
        <begin position="549"/>
        <end position="569"/>
    </location>
</feature>
<name>A0A069D1F9_WEIOS</name>
<feature type="transmembrane region" description="Helical" evidence="1">
    <location>
        <begin position="20"/>
        <end position="38"/>
    </location>
</feature>
<dbReference type="RefSeq" id="WP_027699203.1">
    <property type="nucleotide sequence ID" value="NZ_DF820491.1"/>
</dbReference>
<dbReference type="EMBL" id="DF820491">
    <property type="protein sequence ID" value="GAK31191.1"/>
    <property type="molecule type" value="Genomic_DNA"/>
</dbReference>
<dbReference type="eggNOG" id="ENOG50342TV">
    <property type="taxonomic scope" value="Bacteria"/>
</dbReference>
<feature type="transmembrane region" description="Helical" evidence="1">
    <location>
        <begin position="103"/>
        <end position="122"/>
    </location>
</feature>
<feature type="transmembrane region" description="Helical" evidence="1">
    <location>
        <begin position="253"/>
        <end position="271"/>
    </location>
</feature>
<feature type="transmembrane region" description="Helical" evidence="1">
    <location>
        <begin position="497"/>
        <end position="518"/>
    </location>
</feature>
<evidence type="ECO:0008006" key="4">
    <source>
        <dbReference type="Google" id="ProtNLM"/>
    </source>
</evidence>
<keyword evidence="3" id="KW-1185">Reference proteome</keyword>
<reference evidence="3" key="1">
    <citation type="journal article" date="2014" name="Genome Announc.">
        <title>Draft genome sequence of Weissella oryzae SG25T, isolated from fermented rice grains.</title>
        <authorList>
            <person name="Tanizawa Y."/>
            <person name="Fujisawa T."/>
            <person name="Mochizuki T."/>
            <person name="Kaminuma E."/>
            <person name="Suzuki Y."/>
            <person name="Nakamura Y."/>
            <person name="Tohno M."/>
        </authorList>
    </citation>
    <scope>NUCLEOTIDE SEQUENCE [LARGE SCALE GENOMIC DNA]</scope>
    <source>
        <strain evidence="3">DSM 25784 / JCM 18191 / LMG 30913 / SG25</strain>
    </source>
</reference>
<organism evidence="2 3">
    <name type="scientific">Weissella oryzae (strain DSM 25784 / JCM 18191 / LMG 30913 / SG25)</name>
    <dbReference type="NCBI Taxonomy" id="1329250"/>
    <lineage>
        <taxon>Bacteria</taxon>
        <taxon>Bacillati</taxon>
        <taxon>Bacillota</taxon>
        <taxon>Bacilli</taxon>
        <taxon>Lactobacillales</taxon>
        <taxon>Lactobacillaceae</taxon>
        <taxon>Weissella</taxon>
    </lineage>
</organism>
<gene>
    <name evidence="2" type="ORF">WOSG25_080230</name>
</gene>
<keyword evidence="1" id="KW-1133">Transmembrane helix</keyword>
<dbReference type="InterPro" id="IPR046062">
    <property type="entry name" value="DUF6020"/>
</dbReference>
<feature type="transmembrane region" description="Helical" evidence="1">
    <location>
        <begin position="278"/>
        <end position="311"/>
    </location>
</feature>
<sequence>MNNKVKNWPKQILKVYRTLYLFIILGLIAGSMTFGLYTKNYHLTLRLIEKNSLLSLAYFFLIVLILGIIIYYLKRLVIITRDKLGPSWLQSFVGYLYQRTHRLFILLAIVWLPFSIIIFPGSAGWDLAMQAQEIIESKAYVVTHHLMAPAQVYPIADYLVKHGSGLITNQHNFYLTFIYGGILKYSLIIFKSFTPGLALLATSQFILTVFAFAFTLKVIGSLVQNYWAKLIALLLTMSTFMIPISAWSLVKNPSFAAATILLVGILAGLIYQKINQRLAYILLTFTTLIILISVKYGWLVIFLEFVFLLFIPKLRKIALTTLLIPLLMFKISMAMLFATGVVVPDDPIEAKGIQIQQVALYVQEYPNDLTAFERDNLQRIFNLGEMATVYQPGNVDPVKSSGYFEKDSYRYNTIKKADWRNFNKIWLQMLTKHPGVFLRAALMKFYGYFDIMAPQYRDMTVDYPNFQLKGDNLDKSSKNNHKWRKQIAEKISKDSGIIGLLNSGALYIVLGLILMAIINKLFGWESLIFLSPFYIQLLAAVISPLNASVRYSLGMIYALPILCLLMYTIRQRGDENH</sequence>
<feature type="transmembrane region" description="Helical" evidence="1">
    <location>
        <begin position="196"/>
        <end position="214"/>
    </location>
</feature>
<dbReference type="AlphaFoldDB" id="A0A069D1F9"/>
<feature type="transmembrane region" description="Helical" evidence="1">
    <location>
        <begin position="53"/>
        <end position="73"/>
    </location>
</feature>